<reference evidence="2 3" key="1">
    <citation type="submission" date="2023-05" db="EMBL/GenBank/DDBJ databases">
        <title>B98-5 Cell Line De Novo Hybrid Assembly: An Optical Mapping Approach.</title>
        <authorList>
            <person name="Kananen K."/>
            <person name="Auerbach J.A."/>
            <person name="Kautto E."/>
            <person name="Blachly J.S."/>
        </authorList>
    </citation>
    <scope>NUCLEOTIDE SEQUENCE [LARGE SCALE GENOMIC DNA]</scope>
    <source>
        <strain evidence="2">B95-8</strain>
        <tissue evidence="2">Cell line</tissue>
    </source>
</reference>
<gene>
    <name evidence="2" type="ORF">P7K49_020955</name>
</gene>
<proteinExistence type="predicted"/>
<keyword evidence="3" id="KW-1185">Reference proteome</keyword>
<accession>A0ABQ9UTL1</accession>
<evidence type="ECO:0000256" key="1">
    <source>
        <dbReference type="SAM" id="MobiDB-lite"/>
    </source>
</evidence>
<feature type="region of interest" description="Disordered" evidence="1">
    <location>
        <begin position="1"/>
        <end position="32"/>
    </location>
</feature>
<dbReference type="Proteomes" id="UP001266305">
    <property type="component" value="Unassembled WGS sequence"/>
</dbReference>
<sequence>MERAERKSPVCTSSALHRFEGPRSPTLGKEPFVDSEGEAAPLCPAFLARVWLGRSTPVGSSVLPWHTDQDPVKVPAIERPTVTTWCWGH</sequence>
<organism evidence="2 3">
    <name type="scientific">Saguinus oedipus</name>
    <name type="common">Cotton-top tamarin</name>
    <name type="synonym">Oedipomidas oedipus</name>
    <dbReference type="NCBI Taxonomy" id="9490"/>
    <lineage>
        <taxon>Eukaryota</taxon>
        <taxon>Metazoa</taxon>
        <taxon>Chordata</taxon>
        <taxon>Craniata</taxon>
        <taxon>Vertebrata</taxon>
        <taxon>Euteleostomi</taxon>
        <taxon>Mammalia</taxon>
        <taxon>Eutheria</taxon>
        <taxon>Euarchontoglires</taxon>
        <taxon>Primates</taxon>
        <taxon>Haplorrhini</taxon>
        <taxon>Platyrrhini</taxon>
        <taxon>Cebidae</taxon>
        <taxon>Callitrichinae</taxon>
        <taxon>Saguinus</taxon>
    </lineage>
</organism>
<evidence type="ECO:0000313" key="3">
    <source>
        <dbReference type="Proteomes" id="UP001266305"/>
    </source>
</evidence>
<comment type="caution">
    <text evidence="2">The sequence shown here is derived from an EMBL/GenBank/DDBJ whole genome shotgun (WGS) entry which is preliminary data.</text>
</comment>
<name>A0ABQ9UTL1_SAGOE</name>
<evidence type="ECO:0000313" key="2">
    <source>
        <dbReference type="EMBL" id="KAK2099607.1"/>
    </source>
</evidence>
<dbReference type="EMBL" id="JASSZA010000010">
    <property type="protein sequence ID" value="KAK2099607.1"/>
    <property type="molecule type" value="Genomic_DNA"/>
</dbReference>
<protein>
    <submittedName>
        <fullName evidence="2">Uncharacterized protein</fullName>
    </submittedName>
</protein>